<dbReference type="PANTHER" id="PTHR43365">
    <property type="entry name" value="BLR7806 PROTEIN"/>
    <property type="match status" value="1"/>
</dbReference>
<dbReference type="PANTHER" id="PTHR43365:SF1">
    <property type="entry name" value="ACETYL-COA C-ACYLTRANSFERASE"/>
    <property type="match status" value="1"/>
</dbReference>
<keyword evidence="3" id="KW-1185">Reference proteome</keyword>
<evidence type="ECO:0000313" key="3">
    <source>
        <dbReference type="Proteomes" id="UP000192783"/>
    </source>
</evidence>
<proteinExistence type="predicted"/>
<gene>
    <name evidence="2" type="ORF">SAMN02746041_00247</name>
</gene>
<accession>A0A1W1WZM4</accession>
<feature type="domain" description="Thiolase N-terminal" evidence="1">
    <location>
        <begin position="8"/>
        <end position="98"/>
    </location>
</feature>
<dbReference type="GO" id="GO:0016747">
    <property type="term" value="F:acyltransferase activity, transferring groups other than amino-acyl groups"/>
    <property type="evidence" value="ECO:0007669"/>
    <property type="project" value="InterPro"/>
</dbReference>
<dbReference type="Proteomes" id="UP000192783">
    <property type="component" value="Unassembled WGS sequence"/>
</dbReference>
<dbReference type="OrthoDB" id="4565318at2"/>
<evidence type="ECO:0000259" key="1">
    <source>
        <dbReference type="Pfam" id="PF00108"/>
    </source>
</evidence>
<dbReference type="InterPro" id="IPR016039">
    <property type="entry name" value="Thiolase-like"/>
</dbReference>
<dbReference type="InterPro" id="IPR020616">
    <property type="entry name" value="Thiolase_N"/>
</dbReference>
<dbReference type="STRING" id="1121390.SAMN02746041_00247"/>
<dbReference type="RefSeq" id="WP_084055720.1">
    <property type="nucleotide sequence ID" value="NZ_FWXF01000001.1"/>
</dbReference>
<protein>
    <submittedName>
        <fullName evidence="2">Thiolase, N-terminal domain</fullName>
    </submittedName>
</protein>
<dbReference type="SUPFAM" id="SSF53901">
    <property type="entry name" value="Thiolase-like"/>
    <property type="match status" value="1"/>
</dbReference>
<dbReference type="Gene3D" id="3.40.47.10">
    <property type="match status" value="1"/>
</dbReference>
<dbReference type="AlphaFoldDB" id="A0A1W1WZM4"/>
<dbReference type="Pfam" id="PF00108">
    <property type="entry name" value="Thiolase_N"/>
    <property type="match status" value="1"/>
</dbReference>
<organism evidence="2 3">
    <name type="scientific">Desulfacinum hydrothermale DSM 13146</name>
    <dbReference type="NCBI Taxonomy" id="1121390"/>
    <lineage>
        <taxon>Bacteria</taxon>
        <taxon>Pseudomonadati</taxon>
        <taxon>Thermodesulfobacteriota</taxon>
        <taxon>Syntrophobacteria</taxon>
        <taxon>Syntrophobacterales</taxon>
        <taxon>Syntrophobacteraceae</taxon>
        <taxon>Desulfacinum</taxon>
    </lineage>
</organism>
<evidence type="ECO:0000313" key="2">
    <source>
        <dbReference type="EMBL" id="SMC17182.1"/>
    </source>
</evidence>
<name>A0A1W1WZM4_9BACT</name>
<dbReference type="EMBL" id="FWXF01000001">
    <property type="protein sequence ID" value="SMC17182.1"/>
    <property type="molecule type" value="Genomic_DNA"/>
</dbReference>
<sequence length="112" mass="12132">MGRLVQDVVVDSVRTPFGRAGEKGIFWKTRAEDLAVAVLKALTERNPALDPSHLDDCLWGVTNQVKEQGGTLGRMVSLLADWGWTVPGCSIDRFACRSQEKGASGPNGAFPF</sequence>
<reference evidence="2 3" key="1">
    <citation type="submission" date="2017-04" db="EMBL/GenBank/DDBJ databases">
        <authorList>
            <person name="Afonso C.L."/>
            <person name="Miller P.J."/>
            <person name="Scott M.A."/>
            <person name="Spackman E."/>
            <person name="Goraichik I."/>
            <person name="Dimitrov K.M."/>
            <person name="Suarez D.L."/>
            <person name="Swayne D.E."/>
        </authorList>
    </citation>
    <scope>NUCLEOTIDE SEQUENCE [LARGE SCALE GENOMIC DNA]</scope>
    <source>
        <strain evidence="2 3">DSM 13146</strain>
    </source>
</reference>